<dbReference type="Gene3D" id="3.90.70.120">
    <property type="match status" value="1"/>
</dbReference>
<organism evidence="1 2">
    <name type="scientific">Aphidius gifuensis</name>
    <name type="common">Parasitoid wasp</name>
    <dbReference type="NCBI Taxonomy" id="684658"/>
    <lineage>
        <taxon>Eukaryota</taxon>
        <taxon>Metazoa</taxon>
        <taxon>Ecdysozoa</taxon>
        <taxon>Arthropoda</taxon>
        <taxon>Hexapoda</taxon>
        <taxon>Insecta</taxon>
        <taxon>Pterygota</taxon>
        <taxon>Neoptera</taxon>
        <taxon>Endopterygota</taxon>
        <taxon>Hymenoptera</taxon>
        <taxon>Apocrita</taxon>
        <taxon>Ichneumonoidea</taxon>
        <taxon>Braconidae</taxon>
        <taxon>Aphidiinae</taxon>
        <taxon>Aphidius</taxon>
    </lineage>
</organism>
<reference evidence="1 2" key="1">
    <citation type="submission" date="2020-08" db="EMBL/GenBank/DDBJ databases">
        <title>Aphidius gifuensis genome sequencing and assembly.</title>
        <authorList>
            <person name="Du Z."/>
        </authorList>
    </citation>
    <scope>NUCLEOTIDE SEQUENCE [LARGE SCALE GENOMIC DNA]</scope>
    <source>
        <strain evidence="1">YNYX2018</strain>
        <tissue evidence="1">Adults</tissue>
    </source>
</reference>
<gene>
    <name evidence="1" type="ORF">HCN44_009603</name>
</gene>
<name>A0A834Y2J9_APHGI</name>
<accession>A0A834Y2J9</accession>
<proteinExistence type="predicted"/>
<protein>
    <submittedName>
        <fullName evidence="1">Uncharacterized protein</fullName>
    </submittedName>
</protein>
<dbReference type="Proteomes" id="UP000639338">
    <property type="component" value="Unassembled WGS sequence"/>
</dbReference>
<dbReference type="PANTHER" id="PTHR40552">
    <property type="entry name" value="AT05186P-RELATED"/>
    <property type="match status" value="1"/>
</dbReference>
<evidence type="ECO:0000313" key="1">
    <source>
        <dbReference type="EMBL" id="KAF7998205.1"/>
    </source>
</evidence>
<dbReference type="PANTHER" id="PTHR40552:SF6">
    <property type="entry name" value="FI09606P-RELATED"/>
    <property type="match status" value="1"/>
</dbReference>
<dbReference type="AlphaFoldDB" id="A0A834Y2J9"/>
<evidence type="ECO:0000313" key="2">
    <source>
        <dbReference type="Proteomes" id="UP000639338"/>
    </source>
</evidence>
<keyword evidence="2" id="KW-1185">Reference proteome</keyword>
<dbReference type="EMBL" id="JACMRX010000001">
    <property type="protein sequence ID" value="KAF7998205.1"/>
    <property type="molecule type" value="Genomic_DNA"/>
</dbReference>
<sequence length="760" mass="90113">MESDPCKSKKWKCNEDEPLWRMYMNSYLENEKLLIKNDKFDRRKAAELPRLPALKTIETIQASQTLFPLNTFNIQDEIKFPDHLNNNIENLKIWNNIKSDPLNFSKHDDSSINKAKIENHKWPCDEYNYHEDKRQFEILKKRKEKYMLPCQNDPIIQLDLNDNFSDNKELGHARIPVTCFKKDKYYLIDRSIGDKPGLVDGDYIVIELSSDNDEKLVYSEVCLRGLKGMHLMELNRQRDNTWKFCFYQCIVALLAKTQLRYKHATSINIDYIYDHAWMIFIHMGCIKINKNIKLDDIVVYNYKYKIELELIDELIDVPIIENINSNYMESNFVNIKEIKRPELMKINETIGWEKIKINYHGSIHDDTKDIEYWLDTISSELKNFIIRTNKFSLACWNDGNFWYLYNPYRCDKFGYWNDNGYACIMKFCTKKSLNRHIVIIILRAYAYKQSSGLKLFDKLNNPVEGKNFTIQIFKIIYHCVKIHDYRVLQRKPKRKEINIQKIENCLVKNNDNIEDKNWLEIYKITWNFNVKKNSDKLKWHNFMIEDAGKIYSLLCDIHPTETIFHIENRGKQIHACYIVCAGMIKIISPEYWSTKTLNTIVMCGDKYYTSCKYQSRANDNINNEKIILSRFFKIGNIHFEYNYLDSINGKLYTNNSLWKLLDDLFKKYKFAILTCENYCLGLFKSCGAYYMFDVKSIGPPLFDYGYGFAYLLRTTCFVKFLHVLILTIGSNENSDFLLNPIDILKTVDLSCGKVINDDVI</sequence>
<dbReference type="OrthoDB" id="8062037at2759"/>
<comment type="caution">
    <text evidence="1">The sequence shown here is derived from an EMBL/GenBank/DDBJ whole genome shotgun (WGS) entry which is preliminary data.</text>
</comment>